<dbReference type="Pfam" id="PF00561">
    <property type="entry name" value="Abhydrolase_1"/>
    <property type="match status" value="1"/>
</dbReference>
<dbReference type="PANTHER" id="PTHR43798:SF33">
    <property type="entry name" value="HYDROLASE, PUTATIVE (AFU_ORTHOLOGUE AFUA_2G14860)-RELATED"/>
    <property type="match status" value="1"/>
</dbReference>
<dbReference type="InterPro" id="IPR002410">
    <property type="entry name" value="Peptidase_S33"/>
</dbReference>
<evidence type="ECO:0000313" key="4">
    <source>
        <dbReference type="EMBL" id="SVA25903.1"/>
    </source>
</evidence>
<dbReference type="EMBL" id="UINC01006169">
    <property type="protein sequence ID" value="SVA25903.1"/>
    <property type="molecule type" value="Genomic_DNA"/>
</dbReference>
<organism evidence="4">
    <name type="scientific">marine metagenome</name>
    <dbReference type="NCBI Taxonomy" id="408172"/>
    <lineage>
        <taxon>unclassified sequences</taxon>
        <taxon>metagenomes</taxon>
        <taxon>ecological metagenomes</taxon>
    </lineage>
</organism>
<evidence type="ECO:0000256" key="1">
    <source>
        <dbReference type="ARBA" id="ARBA00010088"/>
    </source>
</evidence>
<protein>
    <recommendedName>
        <fullName evidence="3">AB hydrolase-1 domain-containing protein</fullName>
    </recommendedName>
</protein>
<proteinExistence type="inferred from homology"/>
<reference evidence="4" key="1">
    <citation type="submission" date="2018-05" db="EMBL/GenBank/DDBJ databases">
        <authorList>
            <person name="Lanie J.A."/>
            <person name="Ng W.-L."/>
            <person name="Kazmierczak K.M."/>
            <person name="Andrzejewski T.M."/>
            <person name="Davidsen T.M."/>
            <person name="Wayne K.J."/>
            <person name="Tettelin H."/>
            <person name="Glass J.I."/>
            <person name="Rusch D."/>
            <person name="Podicherti R."/>
            <person name="Tsui H.-C.T."/>
            <person name="Winkler M.E."/>
        </authorList>
    </citation>
    <scope>NUCLEOTIDE SEQUENCE</scope>
</reference>
<dbReference type="PRINTS" id="PR00793">
    <property type="entry name" value="PROAMNOPTASE"/>
</dbReference>
<comment type="similarity">
    <text evidence="1">Belongs to the peptidase S33 family.</text>
</comment>
<name>A0A381UGQ8_9ZZZZ</name>
<dbReference type="GO" id="GO:0016020">
    <property type="term" value="C:membrane"/>
    <property type="evidence" value="ECO:0007669"/>
    <property type="project" value="TreeGrafter"/>
</dbReference>
<feature type="non-terminal residue" evidence="4">
    <location>
        <position position="161"/>
    </location>
</feature>
<evidence type="ECO:0000259" key="3">
    <source>
        <dbReference type="Pfam" id="PF00561"/>
    </source>
</evidence>
<dbReference type="GO" id="GO:0006508">
    <property type="term" value="P:proteolysis"/>
    <property type="evidence" value="ECO:0007669"/>
    <property type="project" value="InterPro"/>
</dbReference>
<dbReference type="InterPro" id="IPR000073">
    <property type="entry name" value="AB_hydrolase_1"/>
</dbReference>
<dbReference type="SUPFAM" id="SSF53474">
    <property type="entry name" value="alpha/beta-Hydrolases"/>
    <property type="match status" value="1"/>
</dbReference>
<dbReference type="PANTHER" id="PTHR43798">
    <property type="entry name" value="MONOACYLGLYCEROL LIPASE"/>
    <property type="match status" value="1"/>
</dbReference>
<dbReference type="Gene3D" id="3.40.50.1820">
    <property type="entry name" value="alpha/beta hydrolase"/>
    <property type="match status" value="1"/>
</dbReference>
<dbReference type="InterPro" id="IPR029058">
    <property type="entry name" value="AB_hydrolase_fold"/>
</dbReference>
<feature type="domain" description="AB hydrolase-1" evidence="3">
    <location>
        <begin position="30"/>
        <end position="147"/>
    </location>
</feature>
<dbReference type="InterPro" id="IPR050266">
    <property type="entry name" value="AB_hydrolase_sf"/>
</dbReference>
<dbReference type="GO" id="GO:0008233">
    <property type="term" value="F:peptidase activity"/>
    <property type="evidence" value="ECO:0007669"/>
    <property type="project" value="InterPro"/>
</dbReference>
<evidence type="ECO:0000256" key="2">
    <source>
        <dbReference type="ARBA" id="ARBA00022801"/>
    </source>
</evidence>
<dbReference type="AlphaFoldDB" id="A0A381UGQ8"/>
<keyword evidence="2" id="KW-0378">Hydrolase</keyword>
<accession>A0A381UGQ8</accession>
<sequence length="161" mass="17399">MANFKYPLETKIDIGNLELSYRQWKTAGRAVLLLHGLASNARIWDLLAPILSKNSAIIALDQRGHGKSDKPDSGYDFSTVTDDVVAFMDALGISNPIVVGHSWGGSVALCLATKYPELISGLCFIDGGLIEISRMPGNSLEKALINMAPPRWEGVTASDVR</sequence>
<gene>
    <name evidence="4" type="ORF">METZ01_LOCUS78757</name>
</gene>
<dbReference type="PRINTS" id="PR00111">
    <property type="entry name" value="ABHYDROLASE"/>
</dbReference>